<dbReference type="GO" id="GO:0005525">
    <property type="term" value="F:GTP binding"/>
    <property type="evidence" value="ECO:0007669"/>
    <property type="project" value="UniProtKB-KW"/>
</dbReference>
<comment type="caution">
    <text evidence="13">The sequence shown here is derived from an EMBL/GenBank/DDBJ whole genome shotgun (WGS) entry which is preliminary data.</text>
</comment>
<keyword evidence="4" id="KW-0547">Nucleotide-binding</keyword>
<feature type="region of interest" description="Disordered" evidence="11">
    <location>
        <begin position="438"/>
        <end position="597"/>
    </location>
</feature>
<dbReference type="SMART" id="SM00785">
    <property type="entry name" value="AARP2CN"/>
    <property type="match status" value="1"/>
</dbReference>
<dbReference type="OMA" id="KLHVPMV"/>
<evidence type="ECO:0000256" key="7">
    <source>
        <dbReference type="ARBA" id="ARBA00023134"/>
    </source>
</evidence>
<feature type="region of interest" description="Disordered" evidence="11">
    <location>
        <begin position="727"/>
        <end position="747"/>
    </location>
</feature>
<feature type="compositionally biased region" description="Acidic residues" evidence="11">
    <location>
        <begin position="438"/>
        <end position="451"/>
    </location>
</feature>
<feature type="compositionally biased region" description="Acidic residues" evidence="11">
    <location>
        <begin position="573"/>
        <end position="589"/>
    </location>
</feature>
<evidence type="ECO:0000256" key="4">
    <source>
        <dbReference type="ARBA" id="ARBA00022741"/>
    </source>
</evidence>
<keyword evidence="6" id="KW-0067">ATP-binding</keyword>
<dbReference type="Pfam" id="PF04950">
    <property type="entry name" value="RIBIOP_C"/>
    <property type="match status" value="1"/>
</dbReference>
<evidence type="ECO:0000256" key="3">
    <source>
        <dbReference type="ARBA" id="ARBA00022553"/>
    </source>
</evidence>
<dbReference type="SMART" id="SM01362">
    <property type="entry name" value="DUF663"/>
    <property type="match status" value="1"/>
</dbReference>
<evidence type="ECO:0000256" key="9">
    <source>
        <dbReference type="ARBA" id="ARBA00049117"/>
    </source>
</evidence>
<evidence type="ECO:0000313" key="13">
    <source>
        <dbReference type="EMBL" id="TRY64047.1"/>
    </source>
</evidence>
<reference evidence="13 14" key="1">
    <citation type="journal article" date="2018" name="Nat. Ecol. Evol.">
        <title>Genomic signatures of mitonuclear coevolution across populations of Tigriopus californicus.</title>
        <authorList>
            <person name="Barreto F.S."/>
            <person name="Watson E.T."/>
            <person name="Lima T.G."/>
            <person name="Willett C.S."/>
            <person name="Edmands S."/>
            <person name="Li W."/>
            <person name="Burton R.S."/>
        </authorList>
    </citation>
    <scope>NUCLEOTIDE SEQUENCE [LARGE SCALE GENOMIC DNA]</scope>
    <source>
        <strain evidence="13 14">San Diego</strain>
    </source>
</reference>
<feature type="region of interest" description="Disordered" evidence="11">
    <location>
        <begin position="1182"/>
        <end position="1218"/>
    </location>
</feature>
<organism evidence="13 14">
    <name type="scientific">Tigriopus californicus</name>
    <name type="common">Marine copepod</name>
    <dbReference type="NCBI Taxonomy" id="6832"/>
    <lineage>
        <taxon>Eukaryota</taxon>
        <taxon>Metazoa</taxon>
        <taxon>Ecdysozoa</taxon>
        <taxon>Arthropoda</taxon>
        <taxon>Crustacea</taxon>
        <taxon>Multicrustacea</taxon>
        <taxon>Hexanauplia</taxon>
        <taxon>Copepoda</taxon>
        <taxon>Harpacticoida</taxon>
        <taxon>Harpacticidae</taxon>
        <taxon>Tigriopus</taxon>
    </lineage>
</organism>
<evidence type="ECO:0000256" key="10">
    <source>
        <dbReference type="ARBA" id="ARBA00061391"/>
    </source>
</evidence>
<evidence type="ECO:0000256" key="11">
    <source>
        <dbReference type="SAM" id="MobiDB-lite"/>
    </source>
</evidence>
<feature type="region of interest" description="Disordered" evidence="11">
    <location>
        <begin position="403"/>
        <end position="425"/>
    </location>
</feature>
<keyword evidence="3" id="KW-0597">Phosphoprotein</keyword>
<feature type="compositionally biased region" description="Acidic residues" evidence="11">
    <location>
        <begin position="475"/>
        <end position="496"/>
    </location>
</feature>
<keyword evidence="5" id="KW-0378">Hydrolase</keyword>
<feature type="compositionally biased region" description="Polar residues" evidence="11">
    <location>
        <begin position="728"/>
        <end position="737"/>
    </location>
</feature>
<evidence type="ECO:0000256" key="6">
    <source>
        <dbReference type="ARBA" id="ARBA00022840"/>
    </source>
</evidence>
<evidence type="ECO:0000256" key="5">
    <source>
        <dbReference type="ARBA" id="ARBA00022801"/>
    </source>
</evidence>
<comment type="similarity">
    <text evidence="10">Belongs to the TRAFAC class translation factor GTPase superfamily. Bms1-like GTPase family. BMS1 subfamily.</text>
</comment>
<dbReference type="GO" id="GO:0032040">
    <property type="term" value="C:small-subunit processome"/>
    <property type="evidence" value="ECO:0007669"/>
    <property type="project" value="UniProtKB-ARBA"/>
</dbReference>
<keyword evidence="8" id="KW-0539">Nucleus</keyword>
<dbReference type="AlphaFoldDB" id="A0A553NF22"/>
<feature type="compositionally biased region" description="Basic and acidic residues" evidence="11">
    <location>
        <begin position="28"/>
        <end position="40"/>
    </location>
</feature>
<dbReference type="OrthoDB" id="10260897at2759"/>
<dbReference type="InterPro" id="IPR007034">
    <property type="entry name" value="BMS1_TSR1_C"/>
</dbReference>
<dbReference type="Proteomes" id="UP000318571">
    <property type="component" value="Chromosome 10"/>
</dbReference>
<dbReference type="GO" id="GO:0000462">
    <property type="term" value="P:maturation of SSU-rRNA from tricistronic rRNA transcript (SSU-rRNA, 5.8S rRNA, LSU-rRNA)"/>
    <property type="evidence" value="ECO:0007669"/>
    <property type="project" value="TreeGrafter"/>
</dbReference>
<evidence type="ECO:0000256" key="8">
    <source>
        <dbReference type="ARBA" id="ARBA00023242"/>
    </source>
</evidence>
<dbReference type="GO" id="GO:0005654">
    <property type="term" value="C:nucleoplasm"/>
    <property type="evidence" value="ECO:0007669"/>
    <property type="project" value="UniProtKB-ARBA"/>
</dbReference>
<dbReference type="Gene3D" id="3.40.50.300">
    <property type="entry name" value="P-loop containing nucleotide triphosphate hydrolases"/>
    <property type="match status" value="1"/>
</dbReference>
<feature type="region of interest" description="Disordered" evidence="11">
    <location>
        <begin position="1"/>
        <end position="77"/>
    </location>
</feature>
<keyword evidence="2" id="KW-0690">Ribosome biogenesis</keyword>
<dbReference type="InterPro" id="IPR039761">
    <property type="entry name" value="Bms1/Tsr1"/>
</dbReference>
<dbReference type="InterPro" id="IPR030387">
    <property type="entry name" value="G_Bms1/Tsr1_dom"/>
</dbReference>
<dbReference type="EMBL" id="VCGU01000458">
    <property type="protein sequence ID" value="TRY64047.1"/>
    <property type="molecule type" value="Genomic_DNA"/>
</dbReference>
<feature type="compositionally biased region" description="Polar residues" evidence="11">
    <location>
        <begin position="527"/>
        <end position="536"/>
    </location>
</feature>
<feature type="compositionally biased region" description="Basic and acidic residues" evidence="11">
    <location>
        <begin position="538"/>
        <end position="549"/>
    </location>
</feature>
<dbReference type="GO" id="GO:0034511">
    <property type="term" value="F:U3 snoRNA binding"/>
    <property type="evidence" value="ECO:0007669"/>
    <property type="project" value="TreeGrafter"/>
</dbReference>
<dbReference type="GO" id="GO:0005524">
    <property type="term" value="F:ATP binding"/>
    <property type="evidence" value="ECO:0007669"/>
    <property type="project" value="UniProtKB-KW"/>
</dbReference>
<evidence type="ECO:0000259" key="12">
    <source>
        <dbReference type="PROSITE" id="PS51714"/>
    </source>
</evidence>
<proteinExistence type="inferred from homology"/>
<dbReference type="InterPro" id="IPR027417">
    <property type="entry name" value="P-loop_NTPase"/>
</dbReference>
<feature type="compositionally biased region" description="Basic residues" evidence="11">
    <location>
        <begin position="10"/>
        <end position="27"/>
    </location>
</feature>
<feature type="domain" description="Bms1-type G" evidence="12">
    <location>
        <begin position="82"/>
        <end position="246"/>
    </location>
</feature>
<keyword evidence="7" id="KW-0342">GTP-binding</keyword>
<dbReference type="GO" id="GO:0000479">
    <property type="term" value="P:endonucleolytic cleavage of tricistronic rRNA transcript (SSU-rRNA, 5.8S rRNA, LSU-rRNA)"/>
    <property type="evidence" value="ECO:0007669"/>
    <property type="project" value="TreeGrafter"/>
</dbReference>
<protein>
    <recommendedName>
        <fullName evidence="12">Bms1-type G domain-containing protein</fullName>
    </recommendedName>
</protein>
<dbReference type="PANTHER" id="PTHR12858">
    <property type="entry name" value="RIBOSOME BIOGENESIS PROTEIN"/>
    <property type="match status" value="1"/>
</dbReference>
<evidence type="ECO:0000256" key="2">
    <source>
        <dbReference type="ARBA" id="ARBA00022517"/>
    </source>
</evidence>
<gene>
    <name evidence="13" type="ORF">TCAL_07713</name>
</gene>
<dbReference type="CDD" id="cd01882">
    <property type="entry name" value="BMS1"/>
    <property type="match status" value="1"/>
</dbReference>
<dbReference type="PROSITE" id="PS51714">
    <property type="entry name" value="G_BMS1"/>
    <property type="match status" value="1"/>
</dbReference>
<sequence>MEEATAQQKGHIKSGKGQKAAGRKKQQLKKEGVSESDARKRNPKAFAIQSVAKTERRVRRKEDITEKRAQVPTVDHTPVDPPPMVVAIVGPPKVGKSTLLKGLIRNYTKQTLSSIQGPVTIVAGKKQRITFIEVSNDLNAMIDAAKVADLALIMVDASFGFEMEVFEFLNICQVHGFPRILGVLTHLDTFTNAKTLRRTKKIMKHRFWTEVYQGAKLFYLSGTIHGEYQKTEVHNLGRFVSVMKLRPLVWREAHPYLLADRMEDITNPEDVRFNAKCDRSISLYGYVRGTSFKNHTSVHIPGCGDFPISDIMFLPDPCPLPHTLKKASLSEKDKSIYAPMSGVGGIVYDKDGVYIDLGGSHSHNHQKPLKEEVYDPSNEMVASMIDSQKTLDEKMESSELKIFSESAPIKSQDIEEEKTIEQPGDRIRRKAVFDTDDNDIALESDEDADEVDTPKTSSKLNHKNKSLMREMGLSSDDEESDSDLDLEDEDESDTEVEPARPKKGKLAKLNKESSVKSVDNVMKSKITETLSQIGKSSQKKEIDSGHATEENDSDIADESDDEDLREPDKESDGTEEELDDNIDADEETEVDKTAWKEDMLKQASQSFYDRLSNTTSLNKMVYGQRNQGDQDDTEVNEDDQIGGLFKVIKQNQENKASHSAVMNQIDSTQFVVDKLQNWEIEEICDSIRDCFVTGKWKESEDAEALLGLDDEEDDFDMDGDFEDLETGQVHQAKSNGSAKDEEDEGPRVIEDEKELRKKRLEKKRQLKMQFNNDYDEGGGDRAYQEELKKEVDHQTMLNRNEFEGMEDSLRVQFEGFRPGMYVRVELRSLPCEMVTHFDPTYPIVLGGLQTGEDQIGYVQVRFKKHRWYKKILKNRDPLIMSLGWRRFQSMPIFSITEHNMRHRMIKYTPEAMHCDAHIWAPITPQGTGILAVQQVNEIDARFRIAATGVVLEMDKSAQVMKKLKLTGEPYKIFKKTAFIKGMFNSSLEVAKFEGAAIKTVSGVRGQIKKSLSEGEGHFRATFEDKILMSDIVFVKTWFTVEIPKFYATVTNLLLPPEQKLKWKGMRTVGEIKRAKSIMATPNPDHLYTEIKRQPKVFNELQVPRNLQKELPYHLKPKFVSKGREFNAERVHVELDSKEKKVRNLMKMLSTVANDKADKLQKDKSKRIQDLIRRKVAIEEKKFKRQKEARRQVSRTLSKSQAQKERMDSRRGGKRSHDD</sequence>
<feature type="compositionally biased region" description="Acidic residues" evidence="11">
    <location>
        <begin position="550"/>
        <end position="565"/>
    </location>
</feature>
<dbReference type="SUPFAM" id="SSF52540">
    <property type="entry name" value="P-loop containing nucleoside triphosphate hydrolases"/>
    <property type="match status" value="1"/>
</dbReference>
<dbReference type="STRING" id="6832.A0A553NF22"/>
<feature type="compositionally biased region" description="Basic and acidic residues" evidence="11">
    <location>
        <begin position="1201"/>
        <end position="1218"/>
    </location>
</feature>
<dbReference type="InterPro" id="IPR012948">
    <property type="entry name" value="AARP2CN"/>
</dbReference>
<evidence type="ECO:0000313" key="14">
    <source>
        <dbReference type="Proteomes" id="UP000318571"/>
    </source>
</evidence>
<keyword evidence="14" id="KW-1185">Reference proteome</keyword>
<dbReference type="GO" id="GO:0003924">
    <property type="term" value="F:GTPase activity"/>
    <property type="evidence" value="ECO:0007669"/>
    <property type="project" value="TreeGrafter"/>
</dbReference>
<evidence type="ECO:0000256" key="1">
    <source>
        <dbReference type="ARBA" id="ARBA00004604"/>
    </source>
</evidence>
<feature type="compositionally biased region" description="Basic and acidic residues" evidence="11">
    <location>
        <begin position="60"/>
        <end position="69"/>
    </location>
</feature>
<dbReference type="InterPro" id="IPR037875">
    <property type="entry name" value="Bms1_N"/>
</dbReference>
<dbReference type="Pfam" id="PF08142">
    <property type="entry name" value="AARP2CN"/>
    <property type="match status" value="1"/>
</dbReference>
<comment type="catalytic activity">
    <reaction evidence="9">
        <text>GTP + H2O = GDP + phosphate + H(+)</text>
        <dbReference type="Rhea" id="RHEA:19669"/>
        <dbReference type="ChEBI" id="CHEBI:15377"/>
        <dbReference type="ChEBI" id="CHEBI:15378"/>
        <dbReference type="ChEBI" id="CHEBI:37565"/>
        <dbReference type="ChEBI" id="CHEBI:43474"/>
        <dbReference type="ChEBI" id="CHEBI:58189"/>
    </reaction>
    <physiologicalReaction direction="left-to-right" evidence="9">
        <dbReference type="Rhea" id="RHEA:19670"/>
    </physiologicalReaction>
</comment>
<dbReference type="GO" id="GO:0030686">
    <property type="term" value="C:90S preribosome"/>
    <property type="evidence" value="ECO:0007669"/>
    <property type="project" value="TreeGrafter"/>
</dbReference>
<comment type="subcellular location">
    <subcellularLocation>
        <location evidence="1">Nucleus</location>
        <location evidence="1">Nucleolus</location>
    </subcellularLocation>
</comment>
<accession>A0A553NF22</accession>
<dbReference type="PANTHER" id="PTHR12858:SF2">
    <property type="entry name" value="RIBOSOME BIOGENESIS PROTEIN BMS1 HOMOLOG"/>
    <property type="match status" value="1"/>
</dbReference>
<dbReference type="FunFam" id="3.40.50.300:FF:000105">
    <property type="entry name" value="BMS1 ribosome biogenesis factor"/>
    <property type="match status" value="1"/>
</dbReference>
<name>A0A553NF22_TIGCA</name>